<dbReference type="SMART" id="SM00248">
    <property type="entry name" value="ANK"/>
    <property type="match status" value="1"/>
</dbReference>
<accession>A0A8S2EBA4</accession>
<dbReference type="PROSITE" id="PS50297">
    <property type="entry name" value="ANK_REP_REGION"/>
    <property type="match status" value="1"/>
</dbReference>
<dbReference type="InterPro" id="IPR036770">
    <property type="entry name" value="Ankyrin_rpt-contain_sf"/>
</dbReference>
<evidence type="ECO:0000313" key="3">
    <source>
        <dbReference type="EMBL" id="CAF3991427.1"/>
    </source>
</evidence>
<name>A0A8S2EBA4_9BILA</name>
<keyword evidence="1" id="KW-0040">ANK repeat</keyword>
<dbReference type="PROSITE" id="PS51996">
    <property type="entry name" value="TR_MART"/>
    <property type="match status" value="1"/>
</dbReference>
<sequence length="333" mass="38155">MTVDDIDQMKPNGSTALHVACYNGHIEIVQLLLEANSDRSIMNKYKCLPFDEGATEEIKELFLRAPNSNRLVSNTGAMEWDLVDDEVAEKAAEDQKIIKSLFSSASDIDKMFDRIEKNYIGKRLHNVKGVKDIERYFRKARKEQNPEHIIKAYTAETDFYHVLNIELASGSTMYIHERRYIIALLRHHPALDKYSYTGLSFRGMKITDDDLKKYKTGSCLMTKSFLSTSVDRKVAEAFSFQQNYAHASVIPHSRVKADGNLVKFPAICTYRIRHQRSGLHIENISQYPVEGEVLIMPYCVFKVQQITKTASTVLPNNQSVVEIELEECDPYQQ</sequence>
<dbReference type="Pfam" id="PF00023">
    <property type="entry name" value="Ank"/>
    <property type="match status" value="1"/>
</dbReference>
<dbReference type="EMBL" id="CAJNOK010013228">
    <property type="protein sequence ID" value="CAF1180138.1"/>
    <property type="molecule type" value="Genomic_DNA"/>
</dbReference>
<evidence type="ECO:0000313" key="4">
    <source>
        <dbReference type="Proteomes" id="UP000677228"/>
    </source>
</evidence>
<gene>
    <name evidence="2" type="ORF">OVA965_LOCUS23018</name>
    <name evidence="3" type="ORF">TMI583_LOCUS23735</name>
</gene>
<protein>
    <recommendedName>
        <fullName evidence="5">NAD(P)(+)--arginine ADP-ribosyltransferase</fullName>
    </recommendedName>
</protein>
<dbReference type="PROSITE" id="PS50088">
    <property type="entry name" value="ANK_REPEAT"/>
    <property type="match status" value="1"/>
</dbReference>
<dbReference type="Proteomes" id="UP000682733">
    <property type="component" value="Unassembled WGS sequence"/>
</dbReference>
<proteinExistence type="predicted"/>
<dbReference type="AlphaFoldDB" id="A0A8S2EBA4"/>
<dbReference type="SUPFAM" id="SSF48403">
    <property type="entry name" value="Ankyrin repeat"/>
    <property type="match status" value="1"/>
</dbReference>
<organism evidence="2 4">
    <name type="scientific">Didymodactylos carnosus</name>
    <dbReference type="NCBI Taxonomy" id="1234261"/>
    <lineage>
        <taxon>Eukaryota</taxon>
        <taxon>Metazoa</taxon>
        <taxon>Spiralia</taxon>
        <taxon>Gnathifera</taxon>
        <taxon>Rotifera</taxon>
        <taxon>Eurotatoria</taxon>
        <taxon>Bdelloidea</taxon>
        <taxon>Philodinida</taxon>
        <taxon>Philodinidae</taxon>
        <taxon>Didymodactylos</taxon>
    </lineage>
</organism>
<evidence type="ECO:0000313" key="2">
    <source>
        <dbReference type="EMBL" id="CAF1180138.1"/>
    </source>
</evidence>
<dbReference type="SUPFAM" id="SSF56399">
    <property type="entry name" value="ADP-ribosylation"/>
    <property type="match status" value="1"/>
</dbReference>
<dbReference type="Gene3D" id="1.25.40.20">
    <property type="entry name" value="Ankyrin repeat-containing domain"/>
    <property type="match status" value="1"/>
</dbReference>
<dbReference type="InterPro" id="IPR002110">
    <property type="entry name" value="Ankyrin_rpt"/>
</dbReference>
<dbReference type="EMBL" id="CAJOBA010034756">
    <property type="protein sequence ID" value="CAF3991427.1"/>
    <property type="molecule type" value="Genomic_DNA"/>
</dbReference>
<evidence type="ECO:0000256" key="1">
    <source>
        <dbReference type="PROSITE-ProRule" id="PRU00023"/>
    </source>
</evidence>
<reference evidence="2" key="1">
    <citation type="submission" date="2021-02" db="EMBL/GenBank/DDBJ databases">
        <authorList>
            <person name="Nowell W R."/>
        </authorList>
    </citation>
    <scope>NUCLEOTIDE SEQUENCE</scope>
</reference>
<feature type="repeat" description="ANK" evidence="1">
    <location>
        <begin position="12"/>
        <end position="44"/>
    </location>
</feature>
<dbReference type="Proteomes" id="UP000677228">
    <property type="component" value="Unassembled WGS sequence"/>
</dbReference>
<comment type="caution">
    <text evidence="2">The sequence shown here is derived from an EMBL/GenBank/DDBJ whole genome shotgun (WGS) entry which is preliminary data.</text>
</comment>
<evidence type="ECO:0008006" key="5">
    <source>
        <dbReference type="Google" id="ProtNLM"/>
    </source>
</evidence>
<dbReference type="Gene3D" id="3.90.176.10">
    <property type="entry name" value="Toxin ADP-ribosyltransferase, Chain A, domain 1"/>
    <property type="match status" value="1"/>
</dbReference>